<sequence>MEGGWKGWAAGLRGNPISSTWRPPRAAFGFDPVLLRPQKQPFAGDGDPPSRLLSAAGGDFFVGTGGGYLLKGYVSRTPSREPNRFLPRREGRGAGGKQVRSILSPLSSPCLLAAGRGGHAGRDVSRAARRPRSRSSRPGMCPRPAWRRSHHLPGCGGGVAPRAWLVLRSPLP</sequence>
<dbReference type="AlphaFoldDB" id="A0A8T0VII2"/>
<evidence type="ECO:0000313" key="3">
    <source>
        <dbReference type="Proteomes" id="UP000823388"/>
    </source>
</evidence>
<name>A0A8T0VII2_PANVG</name>
<gene>
    <name evidence="2" type="ORF">PVAP13_2NG268606</name>
</gene>
<comment type="caution">
    <text evidence="2">The sequence shown here is derived from an EMBL/GenBank/DDBJ whole genome shotgun (WGS) entry which is preliminary data.</text>
</comment>
<evidence type="ECO:0000313" key="2">
    <source>
        <dbReference type="EMBL" id="KAG2633436.1"/>
    </source>
</evidence>
<organism evidence="2 3">
    <name type="scientific">Panicum virgatum</name>
    <name type="common">Blackwell switchgrass</name>
    <dbReference type="NCBI Taxonomy" id="38727"/>
    <lineage>
        <taxon>Eukaryota</taxon>
        <taxon>Viridiplantae</taxon>
        <taxon>Streptophyta</taxon>
        <taxon>Embryophyta</taxon>
        <taxon>Tracheophyta</taxon>
        <taxon>Spermatophyta</taxon>
        <taxon>Magnoliopsida</taxon>
        <taxon>Liliopsida</taxon>
        <taxon>Poales</taxon>
        <taxon>Poaceae</taxon>
        <taxon>PACMAD clade</taxon>
        <taxon>Panicoideae</taxon>
        <taxon>Panicodae</taxon>
        <taxon>Paniceae</taxon>
        <taxon>Panicinae</taxon>
        <taxon>Panicum</taxon>
        <taxon>Panicum sect. Hiantes</taxon>
    </lineage>
</organism>
<dbReference type="Proteomes" id="UP000823388">
    <property type="component" value="Chromosome 2N"/>
</dbReference>
<reference evidence="2" key="1">
    <citation type="submission" date="2020-05" db="EMBL/GenBank/DDBJ databases">
        <title>WGS assembly of Panicum virgatum.</title>
        <authorList>
            <person name="Lovell J.T."/>
            <person name="Jenkins J."/>
            <person name="Shu S."/>
            <person name="Juenger T.E."/>
            <person name="Schmutz J."/>
        </authorList>
    </citation>
    <scope>NUCLEOTIDE SEQUENCE</scope>
    <source>
        <strain evidence="2">AP13</strain>
    </source>
</reference>
<evidence type="ECO:0000256" key="1">
    <source>
        <dbReference type="SAM" id="MobiDB-lite"/>
    </source>
</evidence>
<feature type="compositionally biased region" description="Basic and acidic residues" evidence="1">
    <location>
        <begin position="79"/>
        <end position="92"/>
    </location>
</feature>
<keyword evidence="3" id="KW-1185">Reference proteome</keyword>
<feature type="region of interest" description="Disordered" evidence="1">
    <location>
        <begin position="115"/>
        <end position="152"/>
    </location>
</feature>
<dbReference type="EMBL" id="CM029040">
    <property type="protein sequence ID" value="KAG2633436.1"/>
    <property type="molecule type" value="Genomic_DNA"/>
</dbReference>
<proteinExistence type="predicted"/>
<protein>
    <submittedName>
        <fullName evidence="2">Uncharacterized protein</fullName>
    </submittedName>
</protein>
<feature type="region of interest" description="Disordered" evidence="1">
    <location>
        <begin position="79"/>
        <end position="99"/>
    </location>
</feature>
<accession>A0A8T0VII2</accession>